<dbReference type="AlphaFoldDB" id="A0A6H9WAH4"/>
<organism evidence="1 2">
    <name type="scientific">Pseudoclavibacter endophyticus</name>
    <dbReference type="NCBI Taxonomy" id="1778590"/>
    <lineage>
        <taxon>Bacteria</taxon>
        <taxon>Bacillati</taxon>
        <taxon>Actinomycetota</taxon>
        <taxon>Actinomycetes</taxon>
        <taxon>Micrococcales</taxon>
        <taxon>Microbacteriaceae</taxon>
        <taxon>Pseudoclavibacter</taxon>
    </lineage>
</organism>
<dbReference type="Proteomes" id="UP000431744">
    <property type="component" value="Unassembled WGS sequence"/>
</dbReference>
<reference evidence="1 2" key="1">
    <citation type="submission" date="2019-09" db="EMBL/GenBank/DDBJ databases">
        <title>Phylogeny of genus Pseudoclavibacter and closely related genus.</title>
        <authorList>
            <person name="Li Y."/>
        </authorList>
    </citation>
    <scope>NUCLEOTIDE SEQUENCE [LARGE SCALE GENOMIC DNA]</scope>
    <source>
        <strain evidence="1 2">EGI 60007</strain>
    </source>
</reference>
<keyword evidence="2" id="KW-1185">Reference proteome</keyword>
<accession>A0A6H9WAH4</accession>
<dbReference type="OrthoDB" id="9805123at2"/>
<dbReference type="RefSeq" id="WP_158029993.1">
    <property type="nucleotide sequence ID" value="NZ_BMHG01000002.1"/>
</dbReference>
<dbReference type="InterPro" id="IPR029058">
    <property type="entry name" value="AB_hydrolase_fold"/>
</dbReference>
<dbReference type="EMBL" id="WBJY01000004">
    <property type="protein sequence ID" value="KAB1646827.1"/>
    <property type="molecule type" value="Genomic_DNA"/>
</dbReference>
<evidence type="ECO:0000313" key="1">
    <source>
        <dbReference type="EMBL" id="KAB1646827.1"/>
    </source>
</evidence>
<evidence type="ECO:0000313" key="2">
    <source>
        <dbReference type="Proteomes" id="UP000431744"/>
    </source>
</evidence>
<name>A0A6H9WAH4_9MICO</name>
<protein>
    <submittedName>
        <fullName evidence="1">Uncharacterized protein</fullName>
    </submittedName>
</protein>
<gene>
    <name evidence="1" type="ORF">F8O04_13925</name>
</gene>
<sequence length="122" mass="13206">MTRFDDAYPFDLDNQIERTTVRFPDRLGRDVTAELYRPKAIDESVPHRGLVVGAPDAIPGAPAPRRDAHRLARRGVVALLIVPDASLDATALNAGARYLRTLPYVDGGRVGTVGMLTPVAMA</sequence>
<dbReference type="Gene3D" id="3.40.50.1820">
    <property type="entry name" value="alpha/beta hydrolase"/>
    <property type="match status" value="1"/>
</dbReference>
<proteinExistence type="predicted"/>
<comment type="caution">
    <text evidence="1">The sequence shown here is derived from an EMBL/GenBank/DDBJ whole genome shotgun (WGS) entry which is preliminary data.</text>
</comment>